<dbReference type="Gene3D" id="1.20.140.30">
    <property type="entry name" value="MOB kinase activator"/>
    <property type="match status" value="1"/>
</dbReference>
<dbReference type="InterPro" id="IPR036703">
    <property type="entry name" value="MOB_kinase_act_sf"/>
</dbReference>
<dbReference type="SMART" id="SM01388">
    <property type="entry name" value="Mob1_phocein"/>
    <property type="match status" value="1"/>
</dbReference>
<dbReference type="PANTHER" id="PTHR22599">
    <property type="entry name" value="MPS ONE BINDER KINASE ACTIVATOR-LIKE MOB"/>
    <property type="match status" value="1"/>
</dbReference>
<dbReference type="EMBL" id="CAJZBQ010000046">
    <property type="protein sequence ID" value="CAG9328880.1"/>
    <property type="molecule type" value="Genomic_DNA"/>
</dbReference>
<dbReference type="Pfam" id="PF03637">
    <property type="entry name" value="Mob1_phocein"/>
    <property type="match status" value="1"/>
</dbReference>
<name>A0AAU9JTE4_9CILI</name>
<accession>A0AAU9JTE4</accession>
<dbReference type="InterPro" id="IPR005301">
    <property type="entry name" value="MOB_kinase_act_fam"/>
</dbReference>
<reference evidence="1" key="1">
    <citation type="submission" date="2021-09" db="EMBL/GenBank/DDBJ databases">
        <authorList>
            <consortium name="AG Swart"/>
            <person name="Singh M."/>
            <person name="Singh A."/>
            <person name="Seah K."/>
            <person name="Emmerich C."/>
        </authorList>
    </citation>
    <scope>NUCLEOTIDE SEQUENCE</scope>
    <source>
        <strain evidence="1">ATCC30299</strain>
    </source>
</reference>
<proteinExistence type="predicted"/>
<keyword evidence="2" id="KW-1185">Reference proteome</keyword>
<sequence length="222" mass="26069">MKLSQLSSIANKIASLPSSKSRKIVEIAPSIDDLQAAVELPIGEDLNEWYAVHIHDFHNEIYLLYDSISELCTSRTCPTMSAGEKYEYFWVDAEETKQPTRVTAYEYITNVMSWIENLLENEMLFPTAEKKNFPAMFVLIVKTVLNRLFRVYAHIYYSHLDDVNELGLEFHLNTSFRHFVYFVNRFNLMKERDMEPLREEISCFMKMKGRNLYSKSIACTMR</sequence>
<comment type="caution">
    <text evidence="1">The sequence shown here is derived from an EMBL/GenBank/DDBJ whole genome shotgun (WGS) entry which is preliminary data.</text>
</comment>
<dbReference type="SUPFAM" id="SSF101152">
    <property type="entry name" value="Mob1/phocein"/>
    <property type="match status" value="1"/>
</dbReference>
<organism evidence="1 2">
    <name type="scientific">Blepharisma stoltei</name>
    <dbReference type="NCBI Taxonomy" id="1481888"/>
    <lineage>
        <taxon>Eukaryota</taxon>
        <taxon>Sar</taxon>
        <taxon>Alveolata</taxon>
        <taxon>Ciliophora</taxon>
        <taxon>Postciliodesmatophora</taxon>
        <taxon>Heterotrichea</taxon>
        <taxon>Heterotrichida</taxon>
        <taxon>Blepharismidae</taxon>
        <taxon>Blepharisma</taxon>
    </lineage>
</organism>
<protein>
    <submittedName>
        <fullName evidence="1">Uncharacterized protein</fullName>
    </submittedName>
</protein>
<evidence type="ECO:0000313" key="1">
    <source>
        <dbReference type="EMBL" id="CAG9328880.1"/>
    </source>
</evidence>
<evidence type="ECO:0000313" key="2">
    <source>
        <dbReference type="Proteomes" id="UP001162131"/>
    </source>
</evidence>
<dbReference type="Proteomes" id="UP001162131">
    <property type="component" value="Unassembled WGS sequence"/>
</dbReference>
<gene>
    <name evidence="1" type="ORF">BSTOLATCC_MIC46862</name>
</gene>
<dbReference type="AlphaFoldDB" id="A0AAU9JTE4"/>